<organism evidence="2 3">
    <name type="scientific">Anaerocolumna xylanovorans DSM 12503</name>
    <dbReference type="NCBI Taxonomy" id="1121345"/>
    <lineage>
        <taxon>Bacteria</taxon>
        <taxon>Bacillati</taxon>
        <taxon>Bacillota</taxon>
        <taxon>Clostridia</taxon>
        <taxon>Lachnospirales</taxon>
        <taxon>Lachnospiraceae</taxon>
        <taxon>Anaerocolumna</taxon>
    </lineage>
</organism>
<dbReference type="PANTHER" id="PTHR46401">
    <property type="entry name" value="GLYCOSYLTRANSFERASE WBBK-RELATED"/>
    <property type="match status" value="1"/>
</dbReference>
<dbReference type="CDD" id="cd03801">
    <property type="entry name" value="GT4_PimA-like"/>
    <property type="match status" value="1"/>
</dbReference>
<dbReference type="AlphaFoldDB" id="A0A1M7Y809"/>
<gene>
    <name evidence="2" type="ORF">SAMN02745217_02024</name>
</gene>
<dbReference type="EMBL" id="FRFD01000005">
    <property type="protein sequence ID" value="SHO48763.1"/>
    <property type="molecule type" value="Genomic_DNA"/>
</dbReference>
<dbReference type="PANTHER" id="PTHR46401:SF2">
    <property type="entry name" value="GLYCOSYLTRANSFERASE WBBK-RELATED"/>
    <property type="match status" value="1"/>
</dbReference>
<evidence type="ECO:0000256" key="1">
    <source>
        <dbReference type="ARBA" id="ARBA00022679"/>
    </source>
</evidence>
<dbReference type="STRING" id="1121345.SAMN02745217_02024"/>
<name>A0A1M7Y809_9FIRM</name>
<reference evidence="2 3" key="1">
    <citation type="submission" date="2016-12" db="EMBL/GenBank/DDBJ databases">
        <authorList>
            <person name="Song W.-J."/>
            <person name="Kurnit D.M."/>
        </authorList>
    </citation>
    <scope>NUCLEOTIDE SEQUENCE [LARGE SCALE GENOMIC DNA]</scope>
    <source>
        <strain evidence="2 3">DSM 12503</strain>
    </source>
</reference>
<evidence type="ECO:0000313" key="3">
    <source>
        <dbReference type="Proteomes" id="UP000184612"/>
    </source>
</evidence>
<proteinExistence type="predicted"/>
<dbReference type="OrthoDB" id="9787617at2"/>
<accession>A0A1M7Y809</accession>
<dbReference type="Gene3D" id="3.40.50.2000">
    <property type="entry name" value="Glycogen Phosphorylase B"/>
    <property type="match status" value="2"/>
</dbReference>
<dbReference type="Proteomes" id="UP000184612">
    <property type="component" value="Unassembled WGS sequence"/>
</dbReference>
<dbReference type="Pfam" id="PF13692">
    <property type="entry name" value="Glyco_trans_1_4"/>
    <property type="match status" value="1"/>
</dbReference>
<dbReference type="RefSeq" id="WP_073588712.1">
    <property type="nucleotide sequence ID" value="NZ_FRFD01000005.1"/>
</dbReference>
<keyword evidence="1 2" id="KW-0808">Transferase</keyword>
<keyword evidence="3" id="KW-1185">Reference proteome</keyword>
<protein>
    <submittedName>
        <fullName evidence="2">Glycosyltransferase involved in cell wall bisynthesis</fullName>
    </submittedName>
</protein>
<sequence>MTIYNICPYIYYRNEQLLKDTCLVPYTFHKLYGYRVVLVTAKKEEYSYLEMLPGLELDIQPAAVNMEEWTKQCCTYIEKNYQSIDILFCFGSYSIYTEIVPLYKKLRKDGKVILKLDASPDWVDKIPVNREDYKSLYENCTVITCESKRIKRLLSRKWPYQIDYLTNGFLRLDDSCEESREIDYREKENIILTVGRIGSYHKANWVLLEAFAMCADCLKEWKVKLVGSIEPEFESYIKEYFVKFPDLRNRIIFTGKIADKHLLDKEYRAARIFALTSVSEGGSPNVFVEAAKRGCYIVCSDIAASEEMTNGGMCGKVFEINDVAGLSNILLEICNTDFEIVLKNNSREIVKYCERFFNYEVSMKKIMHLLESNESEVNYE</sequence>
<dbReference type="SUPFAM" id="SSF53756">
    <property type="entry name" value="UDP-Glycosyltransferase/glycogen phosphorylase"/>
    <property type="match status" value="1"/>
</dbReference>
<dbReference type="GO" id="GO:0009103">
    <property type="term" value="P:lipopolysaccharide biosynthetic process"/>
    <property type="evidence" value="ECO:0007669"/>
    <property type="project" value="TreeGrafter"/>
</dbReference>
<evidence type="ECO:0000313" key="2">
    <source>
        <dbReference type="EMBL" id="SHO48763.1"/>
    </source>
</evidence>
<dbReference type="GO" id="GO:0016757">
    <property type="term" value="F:glycosyltransferase activity"/>
    <property type="evidence" value="ECO:0007669"/>
    <property type="project" value="TreeGrafter"/>
</dbReference>